<name>A0A0J6FJJ8_COCPO</name>
<organism evidence="3 4">
    <name type="scientific">Coccidioides posadasii RMSCC 3488</name>
    <dbReference type="NCBI Taxonomy" id="454284"/>
    <lineage>
        <taxon>Eukaryota</taxon>
        <taxon>Fungi</taxon>
        <taxon>Dikarya</taxon>
        <taxon>Ascomycota</taxon>
        <taxon>Pezizomycotina</taxon>
        <taxon>Eurotiomycetes</taxon>
        <taxon>Eurotiomycetidae</taxon>
        <taxon>Onygenales</taxon>
        <taxon>Onygenaceae</taxon>
        <taxon>Coccidioides</taxon>
    </lineage>
</organism>
<feature type="region of interest" description="Disordered" evidence="1">
    <location>
        <begin position="37"/>
        <end position="64"/>
    </location>
</feature>
<dbReference type="Pfam" id="PF09350">
    <property type="entry name" value="DJC28_CD"/>
    <property type="match status" value="1"/>
</dbReference>
<dbReference type="PANTHER" id="PTHR39394">
    <property type="entry name" value="YALI0E31793P"/>
    <property type="match status" value="1"/>
</dbReference>
<gene>
    <name evidence="3" type="ORF">CPAG_06799</name>
</gene>
<reference evidence="3 4" key="1">
    <citation type="submission" date="2007-06" db="EMBL/GenBank/DDBJ databases">
        <title>The Genome Sequence of Coccidioides posadasii RMSCC_3488.</title>
        <authorList>
            <consortium name="Coccidioides Genome Resources Consortium"/>
            <consortium name="The Broad Institute Genome Sequencing Platform"/>
            <person name="Henn M.R."/>
            <person name="Sykes S."/>
            <person name="Young S."/>
            <person name="Jaffe D."/>
            <person name="Berlin A."/>
            <person name="Alvarez P."/>
            <person name="Butler J."/>
            <person name="Gnerre S."/>
            <person name="Grabherr M."/>
            <person name="Mauceli E."/>
            <person name="Brockman W."/>
            <person name="Kodira C."/>
            <person name="Alvarado L."/>
            <person name="Zeng Q."/>
            <person name="Crawford M."/>
            <person name="Antoine C."/>
            <person name="Devon K."/>
            <person name="Galgiani J."/>
            <person name="Orsborn K."/>
            <person name="Lewis M.L."/>
            <person name="Nusbaum C."/>
            <person name="Galagan J."/>
            <person name="Birren B."/>
        </authorList>
    </citation>
    <scope>NUCLEOTIDE SEQUENCE [LARGE SCALE GENOMIC DNA]</scope>
    <source>
        <strain evidence="3 4">RMSCC 3488</strain>
    </source>
</reference>
<evidence type="ECO:0000313" key="3">
    <source>
        <dbReference type="EMBL" id="KMM70488.1"/>
    </source>
</evidence>
<accession>A0A0J6FJJ8</accession>
<dbReference type="VEuPathDB" id="FungiDB:CPAG_06799"/>
<feature type="compositionally biased region" description="Polar residues" evidence="1">
    <location>
        <begin position="170"/>
        <end position="187"/>
    </location>
</feature>
<proteinExistence type="predicted"/>
<feature type="compositionally biased region" description="Basic and acidic residues" evidence="1">
    <location>
        <begin position="41"/>
        <end position="54"/>
    </location>
</feature>
<reference evidence="4" key="3">
    <citation type="journal article" date="2010" name="Genome Res.">
        <title>Population genomic sequencing of Coccidioides fungi reveals recent hybridization and transposon control.</title>
        <authorList>
            <person name="Neafsey D.E."/>
            <person name="Barker B.M."/>
            <person name="Sharpton T.J."/>
            <person name="Stajich J.E."/>
            <person name="Park D.J."/>
            <person name="Whiston E."/>
            <person name="Hung C.-Y."/>
            <person name="McMahan C."/>
            <person name="White J."/>
            <person name="Sykes S."/>
            <person name="Heiman D."/>
            <person name="Young S."/>
            <person name="Zeng Q."/>
            <person name="Abouelleil A."/>
            <person name="Aftuck L."/>
            <person name="Bessette D."/>
            <person name="Brown A."/>
            <person name="FitzGerald M."/>
            <person name="Lui A."/>
            <person name="Macdonald J.P."/>
            <person name="Priest M."/>
            <person name="Orbach M.J."/>
            <person name="Galgiani J.N."/>
            <person name="Kirkland T.N."/>
            <person name="Cole G.T."/>
            <person name="Birren B.W."/>
            <person name="Henn M.R."/>
            <person name="Taylor J.W."/>
            <person name="Rounsley S.D."/>
        </authorList>
    </citation>
    <scope>NUCLEOTIDE SEQUENCE [LARGE SCALE GENOMIC DNA]</scope>
    <source>
        <strain evidence="4">RMSCC 3488</strain>
    </source>
</reference>
<dbReference type="AlphaFoldDB" id="A0A0J6FJJ8"/>
<dbReference type="EMBL" id="DS268112">
    <property type="protein sequence ID" value="KMM70488.1"/>
    <property type="molecule type" value="Genomic_DNA"/>
</dbReference>
<feature type="domain" description="DnaJ homologue subfamily C member 28 conserved" evidence="2">
    <location>
        <begin position="239"/>
        <end position="310"/>
    </location>
</feature>
<sequence>MKYQKRLILFLQYASNVETKRSPCSLQHAIRLLSTTVEPGQQKKDGLKKDKRQNDGSTVEEEGAMTRRMKEMSEEAMLGGKSAQKNMREADFSDELKQQIEDRIAAASFKSEHAQAFAIANTPRAAGRGTQDVAAAAPWTGTENPRDSVLRMLNDSKKPLRVPFKPPTLSPVNLQPGSKVARSSGSRLAQARERKQTYELSQDTRLSEEEREAYRRELQDRFTPGARAFPMSLQGLSSLANERIEDAIAKGQFRNIPRGKGKNVERDHIAGSPYLDTTEYFMNRIMQKQEITPEWIQKQQELTAEIHRFRTQLRSDWKRHAARLISSRGGTLQEQMRRARAYAQAEARQHYESQNSIQMAEKNVTGVEPMTQIDHEGRLSRISPSQPSPAQTETTSNPSATEPSECTAEPLPDLPCLRDPQYLTAEREYHELKLKKLNELVRSYNLQAPRVAQRPYLKLQRELDSCYAEVAPCLAEEVYRRATQRSHETSYTPTRGETGPLQQVLGLGQAARVHDEDASKGYGFKQFWRDLWRKGATA</sequence>
<evidence type="ECO:0000256" key="1">
    <source>
        <dbReference type="SAM" id="MobiDB-lite"/>
    </source>
</evidence>
<evidence type="ECO:0000259" key="2">
    <source>
        <dbReference type="Pfam" id="PF09350"/>
    </source>
</evidence>
<protein>
    <recommendedName>
        <fullName evidence="2">DnaJ homologue subfamily C member 28 conserved domain-containing protein</fullName>
    </recommendedName>
</protein>
<dbReference type="OrthoDB" id="1922282at2759"/>
<reference evidence="4" key="2">
    <citation type="journal article" date="2009" name="Genome Res.">
        <title>Comparative genomic analyses of the human fungal pathogens Coccidioides and their relatives.</title>
        <authorList>
            <person name="Sharpton T.J."/>
            <person name="Stajich J.E."/>
            <person name="Rounsley S.D."/>
            <person name="Gardner M.J."/>
            <person name="Wortman J.R."/>
            <person name="Jordar V.S."/>
            <person name="Maiti R."/>
            <person name="Kodira C.D."/>
            <person name="Neafsey D.E."/>
            <person name="Zeng Q."/>
            <person name="Hung C.-Y."/>
            <person name="McMahan C."/>
            <person name="Muszewska A."/>
            <person name="Grynberg M."/>
            <person name="Mandel M.A."/>
            <person name="Kellner E.M."/>
            <person name="Barker B.M."/>
            <person name="Galgiani J.N."/>
            <person name="Orbach M.J."/>
            <person name="Kirkland T.N."/>
            <person name="Cole G.T."/>
            <person name="Henn M.R."/>
            <person name="Birren B.W."/>
            <person name="Taylor J.W."/>
        </authorList>
    </citation>
    <scope>NUCLEOTIDE SEQUENCE [LARGE SCALE GENOMIC DNA]</scope>
    <source>
        <strain evidence="4">RMSCC 3488</strain>
    </source>
</reference>
<feature type="compositionally biased region" description="Polar residues" evidence="1">
    <location>
        <begin position="382"/>
        <end position="404"/>
    </location>
</feature>
<evidence type="ECO:0000313" key="4">
    <source>
        <dbReference type="Proteomes" id="UP000054567"/>
    </source>
</evidence>
<feature type="region of interest" description="Disordered" evidence="1">
    <location>
        <begin position="379"/>
        <end position="417"/>
    </location>
</feature>
<dbReference type="Proteomes" id="UP000054567">
    <property type="component" value="Unassembled WGS sequence"/>
</dbReference>
<feature type="region of interest" description="Disordered" evidence="1">
    <location>
        <begin position="158"/>
        <end position="211"/>
    </location>
</feature>
<dbReference type="PANTHER" id="PTHR39394:SF1">
    <property type="entry name" value="DNAJ HOMOLOGUE SUBFAMILY C MEMBER 28 CONSERVED DOMAIN-CONTAINING PROTEIN"/>
    <property type="match status" value="1"/>
</dbReference>
<dbReference type="InterPro" id="IPR018961">
    <property type="entry name" value="DnaJ_homolog_subfam-C_membr-28"/>
</dbReference>